<dbReference type="STRING" id="522772.Dacet_1934"/>
<dbReference type="GO" id="GO:0005829">
    <property type="term" value="C:cytosol"/>
    <property type="evidence" value="ECO:0007669"/>
    <property type="project" value="TreeGrafter"/>
</dbReference>
<dbReference type="PANTHER" id="PTHR46832">
    <property type="entry name" value="5'-METHYLTHIOADENOSINE/S-ADENOSYLHOMOCYSTEINE NUCLEOSIDASE"/>
    <property type="match status" value="1"/>
</dbReference>
<dbReference type="GO" id="GO:0008782">
    <property type="term" value="F:adenosylhomocysteine nucleosidase activity"/>
    <property type="evidence" value="ECO:0007669"/>
    <property type="project" value="TreeGrafter"/>
</dbReference>
<evidence type="ECO:0000313" key="2">
    <source>
        <dbReference type="EMBL" id="ADD68697.1"/>
    </source>
</evidence>
<dbReference type="SUPFAM" id="SSF53167">
    <property type="entry name" value="Purine and uridine phosphorylases"/>
    <property type="match status" value="1"/>
</dbReference>
<protein>
    <submittedName>
        <fullName evidence="2">Purine or other phosphorylase family 1</fullName>
    </submittedName>
</protein>
<dbReference type="InParanoid" id="D4H134"/>
<dbReference type="PANTHER" id="PTHR46832:SF2">
    <property type="entry name" value="FUTALOSINE HYDROLASE"/>
    <property type="match status" value="1"/>
</dbReference>
<accession>D4H134</accession>
<dbReference type="PaxDb" id="522772-Dacet_1934"/>
<dbReference type="GO" id="GO:0009116">
    <property type="term" value="P:nucleoside metabolic process"/>
    <property type="evidence" value="ECO:0007669"/>
    <property type="project" value="InterPro"/>
</dbReference>
<proteinExistence type="predicted"/>
<dbReference type="HOGENOM" id="CLU_031248_3_1_0"/>
<dbReference type="eggNOG" id="COG0775">
    <property type="taxonomic scope" value="Bacteria"/>
</dbReference>
<dbReference type="Pfam" id="PF01048">
    <property type="entry name" value="PNP_UDP_1"/>
    <property type="match status" value="1"/>
</dbReference>
<dbReference type="Gene3D" id="3.40.50.1580">
    <property type="entry name" value="Nucleoside phosphorylase domain"/>
    <property type="match status" value="1"/>
</dbReference>
<evidence type="ECO:0000313" key="3">
    <source>
        <dbReference type="Proteomes" id="UP000002012"/>
    </source>
</evidence>
<gene>
    <name evidence="2" type="ordered locus">Dacet_1934</name>
</gene>
<dbReference type="InterPro" id="IPR000845">
    <property type="entry name" value="Nucleoside_phosphorylase_d"/>
</dbReference>
<name>D4H134_DENA2</name>
<dbReference type="GO" id="GO:0019284">
    <property type="term" value="P:L-methionine salvage from S-adenosylmethionine"/>
    <property type="evidence" value="ECO:0007669"/>
    <property type="project" value="TreeGrafter"/>
</dbReference>
<dbReference type="InterPro" id="IPR035994">
    <property type="entry name" value="Nucleoside_phosphorylase_sf"/>
</dbReference>
<dbReference type="GO" id="GO:0008930">
    <property type="term" value="F:methylthioadenosine nucleosidase activity"/>
    <property type="evidence" value="ECO:0007669"/>
    <property type="project" value="TreeGrafter"/>
</dbReference>
<evidence type="ECO:0000259" key="1">
    <source>
        <dbReference type="Pfam" id="PF01048"/>
    </source>
</evidence>
<dbReference type="AlphaFoldDB" id="D4H134"/>
<sequence length="212" mass="23149">MKAIFVPSLGEAGKIFPNVKFTEWKHGIMQGEFRGYPVFITGVSKTPVTFAATAVLGTFDISEALLTGVCGAYRESGLSVGDVISVEKDYFADEGLYTELGFESLFKMGFGFMGSRYISFSAFRDLPVADSNTVSFLDGEGRISEILQKSTGASVENMEGAAFGYVCNMLGIKSFQVRGVSNFCGNRTEQQWNFKKAAANLERVLDLSFSMQ</sequence>
<keyword evidence="3" id="KW-1185">Reference proteome</keyword>
<dbReference type="RefSeq" id="WP_013011207.1">
    <property type="nucleotide sequence ID" value="NC_013943.1"/>
</dbReference>
<organism evidence="2 3">
    <name type="scientific">Denitrovibrio acetiphilus (strain DSM 12809 / NBRC 114555 / N2460)</name>
    <dbReference type="NCBI Taxonomy" id="522772"/>
    <lineage>
        <taxon>Bacteria</taxon>
        <taxon>Pseudomonadati</taxon>
        <taxon>Deferribacterota</taxon>
        <taxon>Deferribacteres</taxon>
        <taxon>Deferribacterales</taxon>
        <taxon>Geovibrionaceae</taxon>
        <taxon>Denitrovibrio</taxon>
    </lineage>
</organism>
<reference evidence="2 3" key="1">
    <citation type="journal article" date="2010" name="Stand. Genomic Sci.">
        <title>Complete genome sequence of Denitrovibrio acetiphilus type strain (N2460).</title>
        <authorList>
            <person name="Kiss H."/>
            <person name="Lang E."/>
            <person name="Lapidus A."/>
            <person name="Copeland A."/>
            <person name="Nolan M."/>
            <person name="Glavina Del Rio T."/>
            <person name="Chen F."/>
            <person name="Lucas S."/>
            <person name="Tice H."/>
            <person name="Cheng J.F."/>
            <person name="Han C."/>
            <person name="Goodwin L."/>
            <person name="Pitluck S."/>
            <person name="Liolios K."/>
            <person name="Pati A."/>
            <person name="Ivanova N."/>
            <person name="Mavromatis K."/>
            <person name="Chen A."/>
            <person name="Palaniappan K."/>
            <person name="Land M."/>
            <person name="Hauser L."/>
            <person name="Chang Y.J."/>
            <person name="Jeffries C.D."/>
            <person name="Detter J.C."/>
            <person name="Brettin T."/>
            <person name="Spring S."/>
            <person name="Rohde M."/>
            <person name="Goker M."/>
            <person name="Woyke T."/>
            <person name="Bristow J."/>
            <person name="Eisen J.A."/>
            <person name="Markowitz V."/>
            <person name="Hugenholtz P."/>
            <person name="Kyrpides N.C."/>
            <person name="Klenk H.P."/>
        </authorList>
    </citation>
    <scope>NUCLEOTIDE SEQUENCE [LARGE SCALE GENOMIC DNA]</scope>
    <source>
        <strain evidence="3">DSM 12809 / NBRC 114555 / N2460</strain>
    </source>
</reference>
<dbReference type="KEGG" id="dap:Dacet_1934"/>
<dbReference type="EMBL" id="CP001968">
    <property type="protein sequence ID" value="ADD68697.1"/>
    <property type="molecule type" value="Genomic_DNA"/>
</dbReference>
<dbReference type="OrthoDB" id="9792591at2"/>
<feature type="domain" description="Nucleoside phosphorylase" evidence="1">
    <location>
        <begin position="28"/>
        <end position="206"/>
    </location>
</feature>
<dbReference type="Proteomes" id="UP000002012">
    <property type="component" value="Chromosome"/>
</dbReference>